<feature type="region of interest" description="Disordered" evidence="2">
    <location>
        <begin position="358"/>
        <end position="399"/>
    </location>
</feature>
<dbReference type="GO" id="GO:0051087">
    <property type="term" value="F:protein-folding chaperone binding"/>
    <property type="evidence" value="ECO:0007669"/>
    <property type="project" value="InterPro"/>
</dbReference>
<feature type="compositionally biased region" description="Polar residues" evidence="2">
    <location>
        <begin position="762"/>
        <end position="772"/>
    </location>
</feature>
<dbReference type="OrthoDB" id="333905at2759"/>
<keyword evidence="1" id="KW-0175">Coiled coil</keyword>
<reference evidence="4 5" key="1">
    <citation type="submission" date="2019-02" db="EMBL/GenBank/DDBJ databases">
        <title>Genome sequencing of the rare red list fungi Bondarzewia mesenterica.</title>
        <authorList>
            <person name="Buettner E."/>
            <person name="Kellner H."/>
        </authorList>
    </citation>
    <scope>NUCLEOTIDE SEQUENCE [LARGE SCALE GENOMIC DNA]</scope>
    <source>
        <strain evidence="4 5">DSM 108281</strain>
    </source>
</reference>
<keyword evidence="5" id="KW-1185">Reference proteome</keyword>
<organism evidence="4 5">
    <name type="scientific">Bondarzewia mesenterica</name>
    <dbReference type="NCBI Taxonomy" id="1095465"/>
    <lineage>
        <taxon>Eukaryota</taxon>
        <taxon>Fungi</taxon>
        <taxon>Dikarya</taxon>
        <taxon>Basidiomycota</taxon>
        <taxon>Agaricomycotina</taxon>
        <taxon>Agaricomycetes</taxon>
        <taxon>Russulales</taxon>
        <taxon>Bondarzewiaceae</taxon>
        <taxon>Bondarzewia</taxon>
    </lineage>
</organism>
<dbReference type="SUPFAM" id="SSF63491">
    <property type="entry name" value="BAG domain"/>
    <property type="match status" value="1"/>
</dbReference>
<comment type="caution">
    <text evidence="4">The sequence shown here is derived from an EMBL/GenBank/DDBJ whole genome shotgun (WGS) entry which is preliminary data.</text>
</comment>
<dbReference type="Proteomes" id="UP000310158">
    <property type="component" value="Unassembled WGS sequence"/>
</dbReference>
<dbReference type="InterPro" id="IPR036533">
    <property type="entry name" value="BAG_dom_sf"/>
</dbReference>
<feature type="compositionally biased region" description="Low complexity" evidence="2">
    <location>
        <begin position="295"/>
        <end position="310"/>
    </location>
</feature>
<dbReference type="AlphaFoldDB" id="A0A4S4LS08"/>
<proteinExistence type="predicted"/>
<feature type="region of interest" description="Disordered" evidence="2">
    <location>
        <begin position="602"/>
        <end position="688"/>
    </location>
</feature>
<evidence type="ECO:0000313" key="4">
    <source>
        <dbReference type="EMBL" id="THH14371.1"/>
    </source>
</evidence>
<accession>A0A4S4LS08</accession>
<feature type="coiled-coil region" evidence="1">
    <location>
        <begin position="39"/>
        <end position="104"/>
    </location>
</feature>
<feature type="compositionally biased region" description="Low complexity" evidence="2">
    <location>
        <begin position="383"/>
        <end position="398"/>
    </location>
</feature>
<name>A0A4S4LS08_9AGAM</name>
<evidence type="ECO:0000256" key="1">
    <source>
        <dbReference type="SAM" id="Coils"/>
    </source>
</evidence>
<feature type="region of interest" description="Disordered" evidence="2">
    <location>
        <begin position="223"/>
        <end position="263"/>
    </location>
</feature>
<feature type="domain" description="BAG" evidence="3">
    <location>
        <begin position="445"/>
        <end position="490"/>
    </location>
</feature>
<dbReference type="Pfam" id="PF02179">
    <property type="entry name" value="BAG"/>
    <property type="match status" value="1"/>
</dbReference>
<evidence type="ECO:0000259" key="3">
    <source>
        <dbReference type="Pfam" id="PF02179"/>
    </source>
</evidence>
<feature type="region of interest" description="Disordered" evidence="2">
    <location>
        <begin position="751"/>
        <end position="824"/>
    </location>
</feature>
<feature type="compositionally biased region" description="Low complexity" evidence="2">
    <location>
        <begin position="223"/>
        <end position="235"/>
    </location>
</feature>
<gene>
    <name evidence="4" type="ORF">EW146_g5949</name>
</gene>
<feature type="region of interest" description="Disordered" evidence="2">
    <location>
        <begin position="714"/>
        <end position="736"/>
    </location>
</feature>
<dbReference type="EMBL" id="SGPL01000281">
    <property type="protein sequence ID" value="THH14371.1"/>
    <property type="molecule type" value="Genomic_DNA"/>
</dbReference>
<protein>
    <recommendedName>
        <fullName evidence="3">BAG domain-containing protein</fullName>
    </recommendedName>
</protein>
<feature type="compositionally biased region" description="Pro residues" evidence="2">
    <location>
        <begin position="371"/>
        <end position="382"/>
    </location>
</feature>
<feature type="compositionally biased region" description="Acidic residues" evidence="2">
    <location>
        <begin position="628"/>
        <end position="637"/>
    </location>
</feature>
<feature type="compositionally biased region" description="Acidic residues" evidence="2">
    <location>
        <begin position="793"/>
        <end position="803"/>
    </location>
</feature>
<sequence>MLFYSPSVAPTVFVSPSSFSSHAHATPLNRSCSQQCSDVQISRERYNRALAEMRAAEAEYAANIARAKEEARKQEEAAMRQRAIREEMQRLRVLQAQEERTKKQRAIEVEIQRRQRAELLRSQLFCDTTVDAEPEEPQLIFVPQRQIPRSPIRRAPKPAPQAQHESVVQDNVLTLDDIIQLIQGIAPAQHVAWKPDAPVQVHPTFLCPLIPCSDVLYQSLREPSPIGSPESIPQSAALEKNKVDVKGKGKARAVSPAPEGPLKERLKRRLDQNVESEIEEVIKGLISSLFGGQGSSATASTSTSNETSSSKVSYDTSIRDPTLFSTLFLKVQQEPPKKANLYRSPALAGEAAARVRASFSAHRASSSPSSPTTPSPPQPIPSPTESTSRSSTPSSTSSLDIGLSTIETIESTFLALKADFSFPSTLDFHPSEDTLAYTTTNAPVRLYEHALNEILAKLDAVESDGDEELRGRRRSVVKAVESALEEVDKLIGEKRASLKATSAPIEASSQVAEEKALSDVLADDAGSEQPSSIVVQSVKADAIPVDTPATTISLRSDAVVQTADVPMDGPSETIDIAPSPEVVLAEQVLEIAFEAGNSIDPAEEHEVSEATANDEPISAPASVPTSETEVEPTELEDQGSSPRTQLEELVPLPISSDPNDSAPHLQTPVEALHTSPAPLEGVSTDHSETSISADIVEKEASPFESALDLIEATHPTLEGSSEQVVDPSPTRDEPEPADSIVEAAVPIEHIPESEPQDHPASTAVSPVPSFTGTEFLASLSHDQFSFPPRRDPDSEEHEEEDAVLVDHESARSVSERDEWSEVEA</sequence>
<evidence type="ECO:0000256" key="2">
    <source>
        <dbReference type="SAM" id="MobiDB-lite"/>
    </source>
</evidence>
<feature type="compositionally biased region" description="Basic and acidic residues" evidence="2">
    <location>
        <begin position="804"/>
        <end position="824"/>
    </location>
</feature>
<feature type="region of interest" description="Disordered" evidence="2">
    <location>
        <begin position="293"/>
        <end position="315"/>
    </location>
</feature>
<evidence type="ECO:0000313" key="5">
    <source>
        <dbReference type="Proteomes" id="UP000310158"/>
    </source>
</evidence>
<dbReference type="Gene3D" id="1.20.58.120">
    <property type="entry name" value="BAG domain"/>
    <property type="match status" value="1"/>
</dbReference>
<dbReference type="InterPro" id="IPR003103">
    <property type="entry name" value="BAG_domain"/>
</dbReference>